<dbReference type="InterPro" id="IPR016681">
    <property type="entry name" value="SuccinylGlu_desuccinylase"/>
</dbReference>
<organism evidence="9 10">
    <name type="scientific">Pseudocitrobacter cyperus</name>
    <dbReference type="NCBI Taxonomy" id="3112843"/>
    <lineage>
        <taxon>Bacteria</taxon>
        <taxon>Pseudomonadati</taxon>
        <taxon>Pseudomonadota</taxon>
        <taxon>Gammaproteobacteria</taxon>
        <taxon>Enterobacterales</taxon>
        <taxon>Enterobacteriaceae</taxon>
        <taxon>Pseudocitrobacter</taxon>
    </lineage>
</organism>
<dbReference type="RefSeq" id="WP_347793452.1">
    <property type="nucleotide sequence ID" value="NZ_JAYMYY010000001.1"/>
</dbReference>
<dbReference type="PANTHER" id="PTHR15162:SF7">
    <property type="entry name" value="SUCCINYLGLUTAMATE DESUCCINYLASE"/>
    <property type="match status" value="1"/>
</dbReference>
<feature type="binding site" evidence="5">
    <location>
        <position position="56"/>
    </location>
    <ligand>
        <name>Zn(2+)</name>
        <dbReference type="ChEBI" id="CHEBI:29105"/>
    </ligand>
</feature>
<evidence type="ECO:0000256" key="4">
    <source>
        <dbReference type="ARBA" id="ARBA00022833"/>
    </source>
</evidence>
<keyword evidence="2 5" id="KW-0479">Metal-binding</keyword>
<evidence type="ECO:0000256" key="2">
    <source>
        <dbReference type="ARBA" id="ARBA00022723"/>
    </source>
</evidence>
<feature type="domain" description="Succinylglutamate desuccinylase/Aspartoacylase catalytic" evidence="8">
    <location>
        <begin position="44"/>
        <end position="234"/>
    </location>
</feature>
<dbReference type="NCBIfam" id="NF003706">
    <property type="entry name" value="PRK05324.1"/>
    <property type="match status" value="1"/>
</dbReference>
<dbReference type="EMBL" id="JAYMYY010000001">
    <property type="protein sequence ID" value="MEO3988930.1"/>
    <property type="molecule type" value="Genomic_DNA"/>
</dbReference>
<keyword evidence="1 5" id="KW-0056">Arginine metabolism</keyword>
<reference evidence="9 10" key="1">
    <citation type="submission" date="2024-01" db="EMBL/GenBank/DDBJ databases">
        <title>Pseudocitrobacter sp. Endophytic strain Cyp-38L.</title>
        <authorList>
            <person name="Amer M.A."/>
            <person name="Hamed S.M."/>
        </authorList>
    </citation>
    <scope>NUCLEOTIDE SEQUENCE [LARGE SCALE GENOMIC DNA]</scope>
    <source>
        <strain evidence="9 10">Cyp38S</strain>
    </source>
</reference>
<evidence type="ECO:0000256" key="5">
    <source>
        <dbReference type="HAMAP-Rule" id="MF_00767"/>
    </source>
</evidence>
<dbReference type="InterPro" id="IPR055438">
    <property type="entry name" value="AstE_AspA_cat"/>
</dbReference>
<comment type="pathway">
    <text evidence="5">Amino-acid degradation; L-arginine degradation via AST pathway; L-glutamate and succinate from L-arginine: step 5/5.</text>
</comment>
<comment type="catalytic activity">
    <reaction evidence="5">
        <text>N-succinyl-L-glutamate + H2O = L-glutamate + succinate</text>
        <dbReference type="Rhea" id="RHEA:15169"/>
        <dbReference type="ChEBI" id="CHEBI:15377"/>
        <dbReference type="ChEBI" id="CHEBI:29985"/>
        <dbReference type="ChEBI" id="CHEBI:30031"/>
        <dbReference type="ChEBI" id="CHEBI:58763"/>
        <dbReference type="EC" id="3.5.1.96"/>
    </reaction>
</comment>
<proteinExistence type="inferred from homology"/>
<dbReference type="SUPFAM" id="SSF53187">
    <property type="entry name" value="Zn-dependent exopeptidases"/>
    <property type="match status" value="1"/>
</dbReference>
<dbReference type="Gene3D" id="3.40.630.10">
    <property type="entry name" value="Zn peptidases"/>
    <property type="match status" value="1"/>
</dbReference>
<keyword evidence="4 5" id="KW-0862">Zinc</keyword>
<comment type="caution">
    <text evidence="9">The sequence shown here is derived from an EMBL/GenBank/DDBJ whole genome shotgun (WGS) entry which is preliminary data.</text>
</comment>
<dbReference type="GO" id="GO:0009017">
    <property type="term" value="F:succinylglutamate desuccinylase activity"/>
    <property type="evidence" value="ECO:0007669"/>
    <property type="project" value="UniProtKB-EC"/>
</dbReference>
<dbReference type="InterPro" id="IPR007036">
    <property type="entry name" value="Aste_AspA_hybrid_dom"/>
</dbReference>
<dbReference type="Proteomes" id="UP001444146">
    <property type="component" value="Unassembled WGS sequence"/>
</dbReference>
<comment type="cofactor">
    <cofactor evidence="5">
        <name>Zn(2+)</name>
        <dbReference type="ChEBI" id="CHEBI:29105"/>
    </cofactor>
    <text evidence="5">Binds 1 zinc ion per subunit.</text>
</comment>
<feature type="binding site" evidence="5">
    <location>
        <position position="148"/>
    </location>
    <ligand>
        <name>Zn(2+)</name>
        <dbReference type="ChEBI" id="CHEBI:29105"/>
    </ligand>
</feature>
<dbReference type="CDD" id="cd03855">
    <property type="entry name" value="M14_ASTE"/>
    <property type="match status" value="1"/>
</dbReference>
<evidence type="ECO:0000256" key="6">
    <source>
        <dbReference type="NCBIfam" id="TIGR03242"/>
    </source>
</evidence>
<evidence type="ECO:0000256" key="3">
    <source>
        <dbReference type="ARBA" id="ARBA00022801"/>
    </source>
</evidence>
<dbReference type="HAMAP" id="MF_00767">
    <property type="entry name" value="Arg_catab_AstE"/>
    <property type="match status" value="1"/>
</dbReference>
<evidence type="ECO:0000259" key="7">
    <source>
        <dbReference type="Pfam" id="PF04952"/>
    </source>
</evidence>
<protein>
    <recommendedName>
        <fullName evidence="5 6">Succinylglutamate desuccinylase</fullName>
        <ecNumber evidence="5 6">3.5.1.96</ecNumber>
    </recommendedName>
</protein>
<keyword evidence="10" id="KW-1185">Reference proteome</keyword>
<dbReference type="InterPro" id="IPR050178">
    <property type="entry name" value="AspA/AstE_fam"/>
</dbReference>
<evidence type="ECO:0000256" key="1">
    <source>
        <dbReference type="ARBA" id="ARBA00022503"/>
    </source>
</evidence>
<dbReference type="Pfam" id="PF24827">
    <property type="entry name" value="AstE_AspA_cat"/>
    <property type="match status" value="1"/>
</dbReference>
<dbReference type="EC" id="3.5.1.96" evidence="5 6"/>
<comment type="similarity">
    <text evidence="5">Belongs to the AspA/AstE family. Succinylglutamate desuccinylase subfamily.</text>
</comment>
<dbReference type="Pfam" id="PF04952">
    <property type="entry name" value="AstE_AspA_hybrid"/>
    <property type="match status" value="1"/>
</dbReference>
<feature type="domain" description="AstE/AspA barrel-sandwich hybrid" evidence="7">
    <location>
        <begin position="251"/>
        <end position="321"/>
    </location>
</feature>
<feature type="binding site" evidence="5">
    <location>
        <position position="53"/>
    </location>
    <ligand>
        <name>Zn(2+)</name>
        <dbReference type="ChEBI" id="CHEBI:29105"/>
    </ligand>
</feature>
<comment type="function">
    <text evidence="5">Transforms N(2)-succinylglutamate into succinate and glutamate.</text>
</comment>
<accession>A0ABV0HEI6</accession>
<evidence type="ECO:0000313" key="9">
    <source>
        <dbReference type="EMBL" id="MEO3988930.1"/>
    </source>
</evidence>
<keyword evidence="3 5" id="KW-0378">Hydrolase</keyword>
<dbReference type="NCBIfam" id="TIGR03242">
    <property type="entry name" value="arg_catab_astE"/>
    <property type="match status" value="1"/>
</dbReference>
<name>A0ABV0HEI6_9ENTR</name>
<sequence>MQHFLALTLAGTRPEKEEGEGPSFHWRWQAPGILELTPLQPCRRSLVLSAGIHGNETAPVEIVDELLAGLLAGEFPLRWRLLVILGNPPALRNNRRYLQSDLNRMFGERWRQFPPSDETARALQLEQAVEAFYCAQPAETVRWHLDLHTAIRGSHHPRFGVLPARRTPWDTTFLSWLGRAGLQALVFHQTPGGTFTHYSCERFDALACTLELGKALPFGHNDLSRFALTRQQLRYLLAGEWGGGASDTPLRYRVVQQITRKSEAFHLYMSAQTLNFTPFARGALLAEDGDTRYVVEKPCEYVLFPNPDVALGLRAGLMLERCG</sequence>
<evidence type="ECO:0000259" key="8">
    <source>
        <dbReference type="Pfam" id="PF24827"/>
    </source>
</evidence>
<dbReference type="PANTHER" id="PTHR15162">
    <property type="entry name" value="ASPARTOACYLASE"/>
    <property type="match status" value="1"/>
</dbReference>
<gene>
    <name evidence="5 9" type="primary">astE</name>
    <name evidence="9" type="ORF">VSR74_03705</name>
</gene>
<evidence type="ECO:0000313" key="10">
    <source>
        <dbReference type="Proteomes" id="UP001444146"/>
    </source>
</evidence>
<feature type="active site" evidence="5">
    <location>
        <position position="211"/>
    </location>
</feature>